<keyword evidence="3 7" id="KW-0808">Transferase</keyword>
<dbReference type="PANTHER" id="PTHR21060">
    <property type="entry name" value="ACETATE KINASE"/>
    <property type="match status" value="1"/>
</dbReference>
<dbReference type="GO" id="GO:0047761">
    <property type="term" value="F:butyrate kinase activity"/>
    <property type="evidence" value="ECO:0007669"/>
    <property type="project" value="UniProtKB-EC"/>
</dbReference>
<organism evidence="8 9">
    <name type="scientific">Ligilactobacillus salivarius</name>
    <dbReference type="NCBI Taxonomy" id="1624"/>
    <lineage>
        <taxon>Bacteria</taxon>
        <taxon>Bacillati</taxon>
        <taxon>Bacillota</taxon>
        <taxon>Bacilli</taxon>
        <taxon>Lactobacillales</taxon>
        <taxon>Lactobacillaceae</taxon>
        <taxon>Ligilactobacillus</taxon>
    </lineage>
</organism>
<dbReference type="EMBL" id="WKKX01001080">
    <property type="protein sequence ID" value="MSE09653.1"/>
    <property type="molecule type" value="Genomic_DNA"/>
</dbReference>
<protein>
    <recommendedName>
        <fullName evidence="2">butyrate kinase</fullName>
        <ecNumber evidence="2">2.7.2.7</ecNumber>
    </recommendedName>
</protein>
<accession>A0A7X2STB5</accession>
<proteinExistence type="inferred from homology"/>
<evidence type="ECO:0000313" key="9">
    <source>
        <dbReference type="Proteomes" id="UP000467635"/>
    </source>
</evidence>
<dbReference type="SUPFAM" id="SSF53067">
    <property type="entry name" value="Actin-like ATPase domain"/>
    <property type="match status" value="2"/>
</dbReference>
<evidence type="ECO:0000256" key="1">
    <source>
        <dbReference type="ARBA" id="ARBA00008748"/>
    </source>
</evidence>
<feature type="non-terminal residue" evidence="8">
    <location>
        <position position="1"/>
    </location>
</feature>
<dbReference type="PANTHER" id="PTHR21060:SF15">
    <property type="entry name" value="ACETATE KINASE-RELATED"/>
    <property type="match status" value="1"/>
</dbReference>
<name>A0A7X2STB5_9LACO</name>
<evidence type="ECO:0000256" key="5">
    <source>
        <dbReference type="ARBA" id="ARBA00022777"/>
    </source>
</evidence>
<feature type="non-terminal residue" evidence="8">
    <location>
        <position position="124"/>
    </location>
</feature>
<evidence type="ECO:0000313" key="8">
    <source>
        <dbReference type="EMBL" id="MSE09653.1"/>
    </source>
</evidence>
<gene>
    <name evidence="8" type="ORF">GKC33_13580</name>
</gene>
<evidence type="ECO:0000256" key="7">
    <source>
        <dbReference type="RuleBase" id="RU003835"/>
    </source>
</evidence>
<dbReference type="InterPro" id="IPR043129">
    <property type="entry name" value="ATPase_NBD"/>
</dbReference>
<dbReference type="GO" id="GO:0008776">
    <property type="term" value="F:acetate kinase activity"/>
    <property type="evidence" value="ECO:0007669"/>
    <property type="project" value="TreeGrafter"/>
</dbReference>
<dbReference type="PROSITE" id="PS01076">
    <property type="entry name" value="ACETATE_KINASE_2"/>
    <property type="match status" value="1"/>
</dbReference>
<dbReference type="InterPro" id="IPR004372">
    <property type="entry name" value="Ac/propionate_kinase"/>
</dbReference>
<dbReference type="GO" id="GO:0005524">
    <property type="term" value="F:ATP binding"/>
    <property type="evidence" value="ECO:0007669"/>
    <property type="project" value="UniProtKB-KW"/>
</dbReference>
<evidence type="ECO:0000256" key="3">
    <source>
        <dbReference type="ARBA" id="ARBA00022679"/>
    </source>
</evidence>
<keyword evidence="5 7" id="KW-0418">Kinase</keyword>
<evidence type="ECO:0000256" key="6">
    <source>
        <dbReference type="ARBA" id="ARBA00022840"/>
    </source>
</evidence>
<keyword evidence="4" id="KW-0547">Nucleotide-binding</keyword>
<dbReference type="HAMAP" id="MF_00020">
    <property type="entry name" value="Acetate_kinase"/>
    <property type="match status" value="1"/>
</dbReference>
<dbReference type="Pfam" id="PF00871">
    <property type="entry name" value="Acetate_kinase"/>
    <property type="match status" value="1"/>
</dbReference>
<comment type="caution">
    <text evidence="8">The sequence shown here is derived from an EMBL/GenBank/DDBJ whole genome shotgun (WGS) entry which is preliminary data.</text>
</comment>
<dbReference type="InterPro" id="IPR000890">
    <property type="entry name" value="Aliphatic_acid_kin_short-chain"/>
</dbReference>
<evidence type="ECO:0000256" key="2">
    <source>
        <dbReference type="ARBA" id="ARBA00013069"/>
    </source>
</evidence>
<reference evidence="8 9" key="1">
    <citation type="submission" date="2019-11" db="EMBL/GenBank/DDBJ databases">
        <title>Draft Genome Sequence of Plant Growth-Promoting Rhizosphere-Associated Bacteria.</title>
        <authorList>
            <person name="Vasilyev I.Y."/>
            <person name="Radchenko V."/>
            <person name="Ilnitskaya E.V."/>
        </authorList>
    </citation>
    <scope>NUCLEOTIDE SEQUENCE [LARGE SCALE GENOMIC DNA]</scope>
    <source>
        <strain evidence="8 9">VRA_01-1sq_f</strain>
    </source>
</reference>
<dbReference type="AlphaFoldDB" id="A0A7X2STB5"/>
<comment type="similarity">
    <text evidence="1 7">Belongs to the acetokinase family.</text>
</comment>
<dbReference type="Gene3D" id="3.30.420.40">
    <property type="match status" value="2"/>
</dbReference>
<evidence type="ECO:0000256" key="4">
    <source>
        <dbReference type="ARBA" id="ARBA00022741"/>
    </source>
</evidence>
<dbReference type="InterPro" id="IPR023865">
    <property type="entry name" value="Aliphatic_acid_kinase_CS"/>
</dbReference>
<dbReference type="Proteomes" id="UP000467635">
    <property type="component" value="Unassembled WGS sequence"/>
</dbReference>
<dbReference type="EC" id="2.7.2.7" evidence="2"/>
<dbReference type="GO" id="GO:0006083">
    <property type="term" value="P:acetate metabolic process"/>
    <property type="evidence" value="ECO:0007669"/>
    <property type="project" value="TreeGrafter"/>
</dbReference>
<keyword evidence="6" id="KW-0067">ATP-binding</keyword>
<dbReference type="PRINTS" id="PR00471">
    <property type="entry name" value="ACETATEKNASE"/>
</dbReference>
<sequence length="124" mass="13968">MNKIDELAEYAPLHNPAELVGIRVFKELLPNAVSVAVFDTAYHQTMPKANYMYSIPYEWYEKYHVRKYGAHGTSHRYVAHEAAKLLNKPFEDLKIITCHLGAGASICATMNGKSFDTSMGFTPL</sequence>